<keyword evidence="2" id="KW-1185">Reference proteome</keyword>
<accession>A0A556U7I1</accession>
<dbReference type="Proteomes" id="UP000319801">
    <property type="component" value="Unassembled WGS sequence"/>
</dbReference>
<reference evidence="1 2" key="1">
    <citation type="journal article" date="2019" name="Genome Biol. Evol.">
        <title>Whole-Genome Sequencing of the Giant Devil Catfish, Bagarius yarrelli.</title>
        <authorList>
            <person name="Jiang W."/>
            <person name="Lv Y."/>
            <person name="Cheng L."/>
            <person name="Yang K."/>
            <person name="Chao B."/>
            <person name="Wang X."/>
            <person name="Li Y."/>
            <person name="Pan X."/>
            <person name="You X."/>
            <person name="Zhang Y."/>
            <person name="Yang J."/>
            <person name="Li J."/>
            <person name="Zhang X."/>
            <person name="Liu S."/>
            <person name="Sun C."/>
            <person name="Yang J."/>
            <person name="Shi Q."/>
        </authorList>
    </citation>
    <scope>NUCLEOTIDE SEQUENCE [LARGE SCALE GENOMIC DNA]</scope>
    <source>
        <strain evidence="1">JWS20170419001</strain>
        <tissue evidence="1">Muscle</tissue>
    </source>
</reference>
<evidence type="ECO:0000313" key="2">
    <source>
        <dbReference type="Proteomes" id="UP000319801"/>
    </source>
</evidence>
<dbReference type="AlphaFoldDB" id="A0A556U7I1"/>
<sequence length="157" mass="17326">MHGHLIFVHIMAWRGEEAASHALSAFQHFISSHNRASTKGVSPGEERRRKLYGENGHCVTTSDKSLKSLEVYKRAVTLPTDNTQKATSADELSIQWSPHNTSIRGADLKKKKDGESKRGLIPATEMSFTLALVLKHTAEPLRGIRGVMGLARVPEKS</sequence>
<gene>
    <name evidence="1" type="ORF">Baya_9128</name>
</gene>
<name>A0A556U7I1_BAGYA</name>
<proteinExistence type="predicted"/>
<dbReference type="EMBL" id="VCAZ01000058">
    <property type="protein sequence ID" value="TSN57798.1"/>
    <property type="molecule type" value="Genomic_DNA"/>
</dbReference>
<protein>
    <submittedName>
        <fullName evidence="1">Uncharacterized protein</fullName>
    </submittedName>
</protein>
<evidence type="ECO:0000313" key="1">
    <source>
        <dbReference type="EMBL" id="TSN57798.1"/>
    </source>
</evidence>
<organism evidence="1 2">
    <name type="scientific">Bagarius yarrelli</name>
    <name type="common">Goonch</name>
    <name type="synonym">Bagrus yarrelli</name>
    <dbReference type="NCBI Taxonomy" id="175774"/>
    <lineage>
        <taxon>Eukaryota</taxon>
        <taxon>Metazoa</taxon>
        <taxon>Chordata</taxon>
        <taxon>Craniata</taxon>
        <taxon>Vertebrata</taxon>
        <taxon>Euteleostomi</taxon>
        <taxon>Actinopterygii</taxon>
        <taxon>Neopterygii</taxon>
        <taxon>Teleostei</taxon>
        <taxon>Ostariophysi</taxon>
        <taxon>Siluriformes</taxon>
        <taxon>Sisoridae</taxon>
        <taxon>Sisorinae</taxon>
        <taxon>Bagarius</taxon>
    </lineage>
</organism>
<comment type="caution">
    <text evidence="1">The sequence shown here is derived from an EMBL/GenBank/DDBJ whole genome shotgun (WGS) entry which is preliminary data.</text>
</comment>